<dbReference type="AlphaFoldDB" id="A0A7W8CX83"/>
<evidence type="ECO:0000313" key="2">
    <source>
        <dbReference type="Proteomes" id="UP000539953"/>
    </source>
</evidence>
<evidence type="ECO:0000313" key="1">
    <source>
        <dbReference type="EMBL" id="MBB5182074.1"/>
    </source>
</evidence>
<protein>
    <submittedName>
        <fullName evidence="1">Uncharacterized protein</fullName>
    </submittedName>
</protein>
<gene>
    <name evidence="1" type="ORF">HNQ47_000077</name>
</gene>
<name>A0A7W8CX83_9FIRM</name>
<dbReference type="RefSeq" id="WP_183326485.1">
    <property type="nucleotide sequence ID" value="NZ_JACHHK010000001.1"/>
</dbReference>
<keyword evidence="2" id="KW-1185">Reference proteome</keyword>
<accession>A0A7W8CX83</accession>
<dbReference type="Proteomes" id="UP000539953">
    <property type="component" value="Unassembled WGS sequence"/>
</dbReference>
<sequence length="101" mass="11736">MKYANHIDECEDGDYFEFMPGPYDGRTGNEDSLYLNVEIFDDLELKELITEIIPEFDSYGITTVVADEWKQLAARSEVFAEMQDWAADVYKQYDEMTLIGL</sequence>
<organism evidence="1 2">
    <name type="scientific">Catenisphaera adipataccumulans</name>
    <dbReference type="NCBI Taxonomy" id="700500"/>
    <lineage>
        <taxon>Bacteria</taxon>
        <taxon>Bacillati</taxon>
        <taxon>Bacillota</taxon>
        <taxon>Erysipelotrichia</taxon>
        <taxon>Erysipelotrichales</taxon>
        <taxon>Erysipelotrichaceae</taxon>
        <taxon>Catenisphaera</taxon>
    </lineage>
</organism>
<comment type="caution">
    <text evidence="1">The sequence shown here is derived from an EMBL/GenBank/DDBJ whole genome shotgun (WGS) entry which is preliminary data.</text>
</comment>
<dbReference type="EMBL" id="JACHHK010000001">
    <property type="protein sequence ID" value="MBB5182074.1"/>
    <property type="molecule type" value="Genomic_DNA"/>
</dbReference>
<proteinExistence type="predicted"/>
<reference evidence="1 2" key="1">
    <citation type="submission" date="2020-08" db="EMBL/GenBank/DDBJ databases">
        <title>Genomic Encyclopedia of Type Strains, Phase IV (KMG-IV): sequencing the most valuable type-strain genomes for metagenomic binning, comparative biology and taxonomic classification.</title>
        <authorList>
            <person name="Goeker M."/>
        </authorList>
    </citation>
    <scope>NUCLEOTIDE SEQUENCE [LARGE SCALE GENOMIC DNA]</scope>
    <source>
        <strain evidence="1 2">DSM 25799</strain>
    </source>
</reference>